<evidence type="ECO:0000313" key="4">
    <source>
        <dbReference type="Proteomes" id="UP000307164"/>
    </source>
</evidence>
<dbReference type="OrthoDB" id="6058856at2"/>
<dbReference type="PANTHER" id="PTHR36836">
    <property type="entry name" value="COLANIC ACID BIOSYNTHESIS PROTEIN WCAK"/>
    <property type="match status" value="1"/>
</dbReference>
<evidence type="ECO:0000313" key="2">
    <source>
        <dbReference type="EMBL" id="TMO70001.1"/>
    </source>
</evidence>
<dbReference type="EMBL" id="PNBW01000033">
    <property type="protein sequence ID" value="TMO75937.1"/>
    <property type="molecule type" value="Genomic_DNA"/>
</dbReference>
<reference evidence="4 5" key="1">
    <citation type="submission" date="2018-01" db="EMBL/GenBank/DDBJ databases">
        <authorList>
            <person name="Paulsen S."/>
            <person name="Gram L.K."/>
        </authorList>
    </citation>
    <scope>NUCLEOTIDE SEQUENCE [LARGE SCALE GENOMIC DNA]</scope>
    <source>
        <strain evidence="2 5">S3790</strain>
        <strain evidence="3 4">S3895</strain>
    </source>
</reference>
<name>A0A5S3VCW1_9GAMM</name>
<dbReference type="RefSeq" id="WP_138589943.1">
    <property type="nucleotide sequence ID" value="NZ_PNBX01000008.1"/>
</dbReference>
<dbReference type="InterPro" id="IPR007345">
    <property type="entry name" value="Polysacch_pyruvyl_Trfase"/>
</dbReference>
<dbReference type="Proteomes" id="UP000307217">
    <property type="component" value="Unassembled WGS sequence"/>
</dbReference>
<gene>
    <name evidence="2" type="ORF">CWC19_03130</name>
    <name evidence="3" type="ORF">CWC20_06690</name>
</gene>
<evidence type="ECO:0000313" key="3">
    <source>
        <dbReference type="EMBL" id="TMO75937.1"/>
    </source>
</evidence>
<reference evidence="4 5" key="2">
    <citation type="submission" date="2019-06" db="EMBL/GenBank/DDBJ databases">
        <title>Co-occurence of chitin degradation, pigmentation and bioactivity in marine Pseudoalteromonas.</title>
        <authorList>
            <person name="Sonnenschein E.C."/>
            <person name="Bech P.K."/>
        </authorList>
    </citation>
    <scope>NUCLEOTIDE SEQUENCE [LARGE SCALE GENOMIC DNA]</scope>
    <source>
        <strain evidence="5">S3790</strain>
        <strain evidence="4">S3895</strain>
    </source>
</reference>
<accession>A0A5S3VCW1</accession>
<organism evidence="2 5">
    <name type="scientific">Pseudoalteromonas aurantia</name>
    <dbReference type="NCBI Taxonomy" id="43654"/>
    <lineage>
        <taxon>Bacteria</taxon>
        <taxon>Pseudomonadati</taxon>
        <taxon>Pseudomonadota</taxon>
        <taxon>Gammaproteobacteria</taxon>
        <taxon>Alteromonadales</taxon>
        <taxon>Pseudoalteromonadaceae</taxon>
        <taxon>Pseudoalteromonas</taxon>
    </lineage>
</organism>
<comment type="caution">
    <text evidence="2">The sequence shown here is derived from an EMBL/GenBank/DDBJ whole genome shotgun (WGS) entry which is preliminary data.</text>
</comment>
<reference evidence="2" key="3">
    <citation type="submission" date="2019-09" db="EMBL/GenBank/DDBJ databases">
        <title>Co-occurence of chitin degradation, pigmentation and bioactivity in marine Pseudoalteromonas.</title>
        <authorList>
            <person name="Sonnenschein E.C."/>
            <person name="Bech P.K."/>
        </authorList>
    </citation>
    <scope>NUCLEOTIDE SEQUENCE</scope>
    <source>
        <strain evidence="2">S3790</strain>
        <strain evidence="3">S3895</strain>
    </source>
</reference>
<sequence>MINIEIKGVQFSNKGAELMLIAVLQQLEQQLADYQITLSPGKNLPYLNRAKLGAWQKLSFRRGNLDLTGLFGKFPSAVRRFLKRFGIVTEADIDVILDASGFSYGDQWPTRDIKNAVKEMKRFKQAGKLYIVLPQALGSFDKPDIRIEAEQFINAAHLIFPRDEKSYAACSELSKIDNLQQSPDFTASVTCPKPSYISENVVCLVPNNKMVSKYHSDQAHHKESIYIDFWCYMIVFFAQKGFNVVLLNHEGKEDLSLCHKIQSQSSIETELLDGLSALEVKGYLGQCQAVVSSRFHGCISALSQGVPCLATSWSHKYEALYKEYGLPENILDFETPQKELNIKLNQFATELTNQKKKCLAHSLEVKKKNMHMWQTVFEEIEQVRQ</sequence>
<evidence type="ECO:0000313" key="5">
    <source>
        <dbReference type="Proteomes" id="UP000307217"/>
    </source>
</evidence>
<feature type="domain" description="Polysaccharide pyruvyl transferase" evidence="1">
    <location>
        <begin position="13"/>
        <end position="315"/>
    </location>
</feature>
<dbReference type="Proteomes" id="UP000307164">
    <property type="component" value="Unassembled WGS sequence"/>
</dbReference>
<protein>
    <recommendedName>
        <fullName evidence="1">Polysaccharide pyruvyl transferase domain-containing protein</fullName>
    </recommendedName>
</protein>
<dbReference type="EMBL" id="PNBX01000008">
    <property type="protein sequence ID" value="TMO70001.1"/>
    <property type="molecule type" value="Genomic_DNA"/>
</dbReference>
<proteinExistence type="predicted"/>
<dbReference type="AlphaFoldDB" id="A0A5S3VCW1"/>
<dbReference type="Pfam" id="PF04230">
    <property type="entry name" value="PS_pyruv_trans"/>
    <property type="match status" value="1"/>
</dbReference>
<evidence type="ECO:0000259" key="1">
    <source>
        <dbReference type="Pfam" id="PF04230"/>
    </source>
</evidence>
<keyword evidence="4" id="KW-1185">Reference proteome</keyword>
<dbReference type="PANTHER" id="PTHR36836:SF1">
    <property type="entry name" value="COLANIC ACID BIOSYNTHESIS PROTEIN WCAK"/>
    <property type="match status" value="1"/>
</dbReference>